<dbReference type="GO" id="GO:0016491">
    <property type="term" value="F:oxidoreductase activity"/>
    <property type="evidence" value="ECO:0007669"/>
    <property type="project" value="UniProtKB-KW"/>
</dbReference>
<feature type="region of interest" description="Disordered" evidence="11">
    <location>
        <begin position="57"/>
        <end position="76"/>
    </location>
</feature>
<keyword evidence="14" id="KW-0560">Oxidoreductase</keyword>
<evidence type="ECO:0000313" key="14">
    <source>
        <dbReference type="EMBL" id="AUX09605.1"/>
    </source>
</evidence>
<evidence type="ECO:0000256" key="6">
    <source>
        <dbReference type="ARBA" id="ARBA00022723"/>
    </source>
</evidence>
<feature type="region of interest" description="Disordered" evidence="11">
    <location>
        <begin position="228"/>
        <end position="266"/>
    </location>
</feature>
<dbReference type="PANTHER" id="PTHR22888:SF9">
    <property type="entry name" value="CYTOCHROME C OXIDASE SUBUNIT 2"/>
    <property type="match status" value="1"/>
</dbReference>
<name>A0A343TKI3_9EURY</name>
<dbReference type="Proteomes" id="UP000263012">
    <property type="component" value="Chromosome"/>
</dbReference>
<feature type="transmembrane region" description="Helical" evidence="12">
    <location>
        <begin position="25"/>
        <end position="49"/>
    </location>
</feature>
<dbReference type="InterPro" id="IPR014222">
    <property type="entry name" value="Cyt_c_oxidase_su2"/>
</dbReference>
<protein>
    <submittedName>
        <fullName evidence="14">Cytochrome c oxidase subunit II</fullName>
        <ecNumber evidence="14">1.9.3.1</ecNumber>
    </submittedName>
</protein>
<dbReference type="EMBL" id="CP025066">
    <property type="protein sequence ID" value="AUX09605.1"/>
    <property type="molecule type" value="Genomic_DNA"/>
</dbReference>
<evidence type="ECO:0000256" key="5">
    <source>
        <dbReference type="ARBA" id="ARBA00022692"/>
    </source>
</evidence>
<evidence type="ECO:0000256" key="7">
    <source>
        <dbReference type="ARBA" id="ARBA00022982"/>
    </source>
</evidence>
<dbReference type="AlphaFoldDB" id="A0A343TKI3"/>
<evidence type="ECO:0000256" key="10">
    <source>
        <dbReference type="ARBA" id="ARBA00023136"/>
    </source>
</evidence>
<dbReference type="InterPro" id="IPR045187">
    <property type="entry name" value="CcO_II"/>
</dbReference>
<dbReference type="InterPro" id="IPR002429">
    <property type="entry name" value="CcO_II-like_C"/>
</dbReference>
<dbReference type="NCBIfam" id="TIGR02866">
    <property type="entry name" value="CoxB"/>
    <property type="match status" value="1"/>
</dbReference>
<keyword evidence="4" id="KW-0679">Respiratory chain</keyword>
<feature type="domain" description="Cytochrome oxidase subunit II copper A binding" evidence="13">
    <location>
        <begin position="119"/>
        <end position="230"/>
    </location>
</feature>
<organism evidence="14 15">
    <name type="scientific">Halalkaliarchaeum desulfuricum</name>
    <dbReference type="NCBI Taxonomy" id="2055893"/>
    <lineage>
        <taxon>Archaea</taxon>
        <taxon>Methanobacteriati</taxon>
        <taxon>Methanobacteriota</taxon>
        <taxon>Stenosarchaea group</taxon>
        <taxon>Halobacteria</taxon>
        <taxon>Halobacteriales</taxon>
        <taxon>Haloferacaceae</taxon>
        <taxon>Halalkaliarchaeum</taxon>
    </lineage>
</organism>
<dbReference type="Gene3D" id="2.60.40.420">
    <property type="entry name" value="Cupredoxins - blue copper proteins"/>
    <property type="match status" value="1"/>
</dbReference>
<evidence type="ECO:0000256" key="3">
    <source>
        <dbReference type="ARBA" id="ARBA00022448"/>
    </source>
</evidence>
<evidence type="ECO:0000256" key="9">
    <source>
        <dbReference type="ARBA" id="ARBA00023008"/>
    </source>
</evidence>
<feature type="compositionally biased region" description="Low complexity" evidence="11">
    <location>
        <begin position="249"/>
        <end position="258"/>
    </location>
</feature>
<evidence type="ECO:0000256" key="1">
    <source>
        <dbReference type="ARBA" id="ARBA00004141"/>
    </source>
</evidence>
<proteinExistence type="inferred from homology"/>
<dbReference type="OrthoDB" id="3372at2157"/>
<dbReference type="GO" id="GO:0004129">
    <property type="term" value="F:cytochrome-c oxidase activity"/>
    <property type="evidence" value="ECO:0007669"/>
    <property type="project" value="InterPro"/>
</dbReference>
<keyword evidence="8 12" id="KW-1133">Transmembrane helix</keyword>
<dbReference type="InterPro" id="IPR001505">
    <property type="entry name" value="Copper_CuA"/>
</dbReference>
<keyword evidence="3" id="KW-0813">Transport</keyword>
<evidence type="ECO:0000256" key="8">
    <source>
        <dbReference type="ARBA" id="ARBA00022989"/>
    </source>
</evidence>
<comment type="similarity">
    <text evidence="2">Belongs to the cytochrome c oxidase subunit 2 family.</text>
</comment>
<evidence type="ECO:0000256" key="4">
    <source>
        <dbReference type="ARBA" id="ARBA00022660"/>
    </source>
</evidence>
<dbReference type="GO" id="GO:0016020">
    <property type="term" value="C:membrane"/>
    <property type="evidence" value="ECO:0007669"/>
    <property type="project" value="UniProtKB-SubCell"/>
</dbReference>
<dbReference type="PROSITE" id="PS50857">
    <property type="entry name" value="COX2_CUA"/>
    <property type="match status" value="1"/>
</dbReference>
<dbReference type="RefSeq" id="WP_119818451.1">
    <property type="nucleotide sequence ID" value="NZ_CP025066.1"/>
</dbReference>
<evidence type="ECO:0000256" key="2">
    <source>
        <dbReference type="ARBA" id="ARBA00007866"/>
    </source>
</evidence>
<keyword evidence="5 12" id="KW-0812">Transmembrane</keyword>
<dbReference type="SUPFAM" id="SSF49503">
    <property type="entry name" value="Cupredoxins"/>
    <property type="match status" value="1"/>
</dbReference>
<gene>
    <name evidence="14" type="primary">coxB2</name>
    <name evidence="14" type="ORF">AArcSl_1980</name>
</gene>
<dbReference type="Pfam" id="PF00116">
    <property type="entry name" value="COX2"/>
    <property type="match status" value="1"/>
</dbReference>
<keyword evidence="10 12" id="KW-0472">Membrane</keyword>
<dbReference type="GO" id="GO:0042773">
    <property type="term" value="P:ATP synthesis coupled electron transport"/>
    <property type="evidence" value="ECO:0007669"/>
    <property type="project" value="TreeGrafter"/>
</dbReference>
<feature type="transmembrane region" description="Helical" evidence="12">
    <location>
        <begin position="85"/>
        <end position="110"/>
    </location>
</feature>
<keyword evidence="7" id="KW-0249">Electron transport</keyword>
<sequence>MTCVLLSGLLLQVRPGEWRSQADVFGEIFFVFLALGTLVGVVVVAYTLYNAYKYRENGQPEDDGENRPTLGELPTGDDGGKGKKLFISFGISAVIVISLVVYAYTLLIYVESGPDVDPEAELEVDVEGYQFGWEFEYPNGHSVDNELRVPADRVVYLHVTSRDVWHNFGAPELRIKTDSIPGETSTTWFLEEETGTYTAECFELCGAGHSYMKADIIVMEPGEFEEWYEGTDPEAEDDTEAETDDADDTSASLADPTDGSIGGVAA</sequence>
<evidence type="ECO:0000256" key="11">
    <source>
        <dbReference type="SAM" id="MobiDB-lite"/>
    </source>
</evidence>
<dbReference type="PANTHER" id="PTHR22888">
    <property type="entry name" value="CYTOCHROME C OXIDASE, SUBUNIT II"/>
    <property type="match status" value="1"/>
</dbReference>
<dbReference type="GO" id="GO:0005507">
    <property type="term" value="F:copper ion binding"/>
    <property type="evidence" value="ECO:0007669"/>
    <property type="project" value="InterPro"/>
</dbReference>
<comment type="subcellular location">
    <subcellularLocation>
        <location evidence="1">Membrane</location>
        <topology evidence="1">Multi-pass membrane protein</topology>
    </subcellularLocation>
</comment>
<dbReference type="InterPro" id="IPR008972">
    <property type="entry name" value="Cupredoxin"/>
</dbReference>
<evidence type="ECO:0000313" key="15">
    <source>
        <dbReference type="Proteomes" id="UP000263012"/>
    </source>
</evidence>
<keyword evidence="9" id="KW-0186">Copper</keyword>
<evidence type="ECO:0000256" key="12">
    <source>
        <dbReference type="SAM" id="Phobius"/>
    </source>
</evidence>
<keyword evidence="15" id="KW-1185">Reference proteome</keyword>
<feature type="compositionally biased region" description="Acidic residues" evidence="11">
    <location>
        <begin position="228"/>
        <end position="248"/>
    </location>
</feature>
<reference evidence="15" key="1">
    <citation type="submission" date="2017-11" db="EMBL/GenBank/DDBJ databases">
        <title>Phenotypic and genomic properties of facultatively anaerobic sulfur-reducing natronoarchaea from hypersaline soda lakes.</title>
        <authorList>
            <person name="Sorokin D.Y."/>
            <person name="Kublanov I.V."/>
            <person name="Roman P."/>
            <person name="Sinninghe Damste J.S."/>
            <person name="Golyshin P.N."/>
            <person name="Rojo D."/>
            <person name="Ciordia S."/>
            <person name="Mena M.D.C."/>
            <person name="Ferrer M."/>
            <person name="Messina E."/>
            <person name="Smedile F."/>
            <person name="La Spada G."/>
            <person name="La Cono V."/>
            <person name="Yakimov M.M."/>
        </authorList>
    </citation>
    <scope>NUCLEOTIDE SEQUENCE [LARGE SCALE GENOMIC DNA]</scope>
    <source>
        <strain evidence="15">AArc-Sl</strain>
    </source>
</reference>
<evidence type="ECO:0000259" key="13">
    <source>
        <dbReference type="PROSITE" id="PS50857"/>
    </source>
</evidence>
<dbReference type="EC" id="1.9.3.1" evidence="14"/>
<keyword evidence="6" id="KW-0479">Metal-binding</keyword>
<dbReference type="GeneID" id="37878332"/>
<dbReference type="KEGG" id="hdf:AArcSl_1980"/>
<accession>A0A343TKI3</accession>
<dbReference type="PROSITE" id="PS00078">
    <property type="entry name" value="COX2"/>
    <property type="match status" value="1"/>
</dbReference>